<evidence type="ECO:0000313" key="2">
    <source>
        <dbReference type="Proteomes" id="UP001140234"/>
    </source>
</evidence>
<proteinExistence type="predicted"/>
<protein>
    <submittedName>
        <fullName evidence="1">Uncharacterized protein</fullName>
    </submittedName>
</protein>
<sequence>LRLPLAFLDRDEERSAGPPRQPPKIDAAGGYFTEHYTWNKLTTNVNGIMIASFWIEHVGDLDVVNHRTGDTTRITFMPSGWTGKNKFKVTGEARNRRGGKVYDVAGDWTSRLVARPVVGSSAGADHGEAEAIRRPSAVDNSVSAGGAVQYAATNTIDVPRKPFVLWKINERPAENNTYKLTTFAMSLNDTSPELEPYLCPTDSRFRPDQRAMETGEYEQADEEKSRLENKQRATRRRREQGELPQWKPRWFVKAFDDDSGESYWRFSDEYWDEREKAAALRTSADQPSVGLWTGVEDIF</sequence>
<organism evidence="1 2">
    <name type="scientific">Coemansia nantahalensis</name>
    <dbReference type="NCBI Taxonomy" id="2789366"/>
    <lineage>
        <taxon>Eukaryota</taxon>
        <taxon>Fungi</taxon>
        <taxon>Fungi incertae sedis</taxon>
        <taxon>Zoopagomycota</taxon>
        <taxon>Kickxellomycotina</taxon>
        <taxon>Kickxellomycetes</taxon>
        <taxon>Kickxellales</taxon>
        <taxon>Kickxellaceae</taxon>
        <taxon>Coemansia</taxon>
    </lineage>
</organism>
<dbReference type="Proteomes" id="UP001140234">
    <property type="component" value="Unassembled WGS sequence"/>
</dbReference>
<evidence type="ECO:0000313" key="1">
    <source>
        <dbReference type="EMBL" id="KAJ2759036.1"/>
    </source>
</evidence>
<gene>
    <name evidence="1" type="ORF">IWQ57_006661</name>
</gene>
<comment type="caution">
    <text evidence="1">The sequence shown here is derived from an EMBL/GenBank/DDBJ whole genome shotgun (WGS) entry which is preliminary data.</text>
</comment>
<reference evidence="1" key="1">
    <citation type="submission" date="2022-07" db="EMBL/GenBank/DDBJ databases">
        <title>Phylogenomic reconstructions and comparative analyses of Kickxellomycotina fungi.</title>
        <authorList>
            <person name="Reynolds N.K."/>
            <person name="Stajich J.E."/>
            <person name="Barry K."/>
            <person name="Grigoriev I.V."/>
            <person name="Crous P."/>
            <person name="Smith M.E."/>
        </authorList>
    </citation>
    <scope>NUCLEOTIDE SEQUENCE</scope>
    <source>
        <strain evidence="1">CBS 109366</strain>
    </source>
</reference>
<keyword evidence="2" id="KW-1185">Reference proteome</keyword>
<dbReference type="EMBL" id="JANBUJ010003916">
    <property type="protein sequence ID" value="KAJ2759036.1"/>
    <property type="molecule type" value="Genomic_DNA"/>
</dbReference>
<accession>A0ACC1JJ77</accession>
<name>A0ACC1JJ77_9FUNG</name>
<feature type="non-terminal residue" evidence="1">
    <location>
        <position position="1"/>
    </location>
</feature>